<proteinExistence type="predicted"/>
<sequence length="125" mass="14854">MSSIFEIEYRGLNIFDEIGVVEIAIDNDSKVIHLYDQNQVVPPEYDFSTKSYVVNDSFINMTKVLYNKYFFSNNHDKNLNEWVKGITWIFYIPGKVFKFENGVVKKIIEIHNVENLYEKYVLRIL</sequence>
<protein>
    <submittedName>
        <fullName evidence="1">Aminopeptidase</fullName>
    </submittedName>
</protein>
<accession>A0A494ZAY5</accession>
<gene>
    <name evidence="1" type="ORF">D8M03_03980</name>
</gene>
<evidence type="ECO:0000313" key="1">
    <source>
        <dbReference type="EMBL" id="RKQ19219.1"/>
    </source>
</evidence>
<dbReference type="GO" id="GO:0004177">
    <property type="term" value="F:aminopeptidase activity"/>
    <property type="evidence" value="ECO:0007669"/>
    <property type="project" value="UniProtKB-KW"/>
</dbReference>
<dbReference type="EMBL" id="RBZN01000005">
    <property type="protein sequence ID" value="RKQ19219.1"/>
    <property type="molecule type" value="Genomic_DNA"/>
</dbReference>
<dbReference type="Proteomes" id="UP000272238">
    <property type="component" value="Unassembled WGS sequence"/>
</dbReference>
<reference evidence="1 2" key="1">
    <citation type="journal article" date="2016" name="Antonie Van Leeuwenhoek">
        <title>Lysinibacillus endophyticus sp. nov., an indole-3-acetic acid producing endophytic bacterium isolated from corn root (Zea mays cv. Xinken-5).</title>
        <authorList>
            <person name="Yu J."/>
            <person name="Guan X."/>
            <person name="Liu C."/>
            <person name="Xiang W."/>
            <person name="Yu Z."/>
            <person name="Liu X."/>
            <person name="Wang G."/>
        </authorList>
    </citation>
    <scope>NUCLEOTIDE SEQUENCE [LARGE SCALE GENOMIC DNA]</scope>
    <source>
        <strain evidence="1 2">DSM 100506</strain>
    </source>
</reference>
<keyword evidence="1" id="KW-0031">Aminopeptidase</keyword>
<keyword evidence="1" id="KW-0645">Protease</keyword>
<dbReference type="OrthoDB" id="2454090at2"/>
<organism evidence="1 2">
    <name type="scientific">Ureibacillus endophyticus</name>
    <dbReference type="NCBI Taxonomy" id="1978490"/>
    <lineage>
        <taxon>Bacteria</taxon>
        <taxon>Bacillati</taxon>
        <taxon>Bacillota</taxon>
        <taxon>Bacilli</taxon>
        <taxon>Bacillales</taxon>
        <taxon>Caryophanaceae</taxon>
        <taxon>Ureibacillus</taxon>
    </lineage>
</organism>
<name>A0A494ZAY5_9BACL</name>
<keyword evidence="2" id="KW-1185">Reference proteome</keyword>
<dbReference type="AlphaFoldDB" id="A0A494ZAY5"/>
<comment type="caution">
    <text evidence="1">The sequence shown here is derived from an EMBL/GenBank/DDBJ whole genome shotgun (WGS) entry which is preliminary data.</text>
</comment>
<keyword evidence="1" id="KW-0378">Hydrolase</keyword>
<dbReference type="RefSeq" id="WP_121213391.1">
    <property type="nucleotide sequence ID" value="NZ_JAMYWW010000001.1"/>
</dbReference>
<evidence type="ECO:0000313" key="2">
    <source>
        <dbReference type="Proteomes" id="UP000272238"/>
    </source>
</evidence>